<dbReference type="EMBL" id="RSCD01000013">
    <property type="protein sequence ID" value="RSH89626.1"/>
    <property type="molecule type" value="Genomic_DNA"/>
</dbReference>
<proteinExistence type="predicted"/>
<feature type="compositionally biased region" description="Acidic residues" evidence="1">
    <location>
        <begin position="36"/>
        <end position="46"/>
    </location>
</feature>
<name>A0A427YEX0_9TREE</name>
<evidence type="ECO:0000313" key="2">
    <source>
        <dbReference type="EMBL" id="RSH89626.1"/>
    </source>
</evidence>
<gene>
    <name evidence="2" type="ORF">EHS25_002177</name>
</gene>
<evidence type="ECO:0000256" key="1">
    <source>
        <dbReference type="SAM" id="MobiDB-lite"/>
    </source>
</evidence>
<comment type="caution">
    <text evidence="2">The sequence shown here is derived from an EMBL/GenBank/DDBJ whole genome shotgun (WGS) entry which is preliminary data.</text>
</comment>
<reference evidence="2 3" key="1">
    <citation type="submission" date="2018-11" db="EMBL/GenBank/DDBJ databases">
        <title>Genome sequence of Saitozyma podzolica DSM 27192.</title>
        <authorList>
            <person name="Aliyu H."/>
            <person name="Gorte O."/>
            <person name="Ochsenreither K."/>
        </authorList>
    </citation>
    <scope>NUCLEOTIDE SEQUENCE [LARGE SCALE GENOMIC DNA]</scope>
    <source>
        <strain evidence="2 3">DSM 27192</strain>
    </source>
</reference>
<keyword evidence="3" id="KW-1185">Reference proteome</keyword>
<dbReference type="AlphaFoldDB" id="A0A427YEX0"/>
<organism evidence="2 3">
    <name type="scientific">Saitozyma podzolica</name>
    <dbReference type="NCBI Taxonomy" id="1890683"/>
    <lineage>
        <taxon>Eukaryota</taxon>
        <taxon>Fungi</taxon>
        <taxon>Dikarya</taxon>
        <taxon>Basidiomycota</taxon>
        <taxon>Agaricomycotina</taxon>
        <taxon>Tremellomycetes</taxon>
        <taxon>Tremellales</taxon>
        <taxon>Trimorphomycetaceae</taxon>
        <taxon>Saitozyma</taxon>
    </lineage>
</organism>
<evidence type="ECO:0000313" key="3">
    <source>
        <dbReference type="Proteomes" id="UP000279259"/>
    </source>
</evidence>
<feature type="region of interest" description="Disordered" evidence="1">
    <location>
        <begin position="18"/>
        <end position="65"/>
    </location>
</feature>
<accession>A0A427YEX0</accession>
<dbReference type="Proteomes" id="UP000279259">
    <property type="component" value="Unassembled WGS sequence"/>
</dbReference>
<sequence>MPSRETLASTLRVVANVINPNDPQDEVCGTASYEGMDTDDDDEDDGKSDCSTSTCDSDWYRDDEPGSTAHNLALRLLRTCCSGTLDVAQSVLPRSILDAADSIASRSEDLPDGLLLSAATMASVGVAVTLHSLLKGSVGSSLAGGPSATGS</sequence>
<protein>
    <submittedName>
        <fullName evidence="2">Uncharacterized protein</fullName>
    </submittedName>
</protein>